<dbReference type="Gene3D" id="3.30.1220.10">
    <property type="entry name" value="CobW-like, C-terminal domain"/>
    <property type="match status" value="1"/>
</dbReference>
<dbReference type="GeneID" id="27717662"/>
<feature type="domain" description="CobW C-terminal" evidence="7">
    <location>
        <begin position="319"/>
        <end position="516"/>
    </location>
</feature>
<dbReference type="Gene3D" id="3.40.50.300">
    <property type="entry name" value="P-loop containing nucleotide triphosphate hydrolases"/>
    <property type="match status" value="1"/>
</dbReference>
<evidence type="ECO:0000256" key="3">
    <source>
        <dbReference type="ARBA" id="ARBA00023186"/>
    </source>
</evidence>
<feature type="region of interest" description="Disordered" evidence="6">
    <location>
        <begin position="350"/>
        <end position="409"/>
    </location>
</feature>
<dbReference type="SUPFAM" id="SSF90002">
    <property type="entry name" value="Hypothetical protein YjiA, C-terminal domain"/>
    <property type="match status" value="1"/>
</dbReference>
<sequence length="572" mass="64133">MPHKMVDPFGDVSSKAPIPVTLLSGFLGSGKTTLLRHILTSPDTKLKIAVVVNDMASLNIDAHILKKHIVSQANENDKLIQLQNGCICCTLRGDLLEALVSMAKVGEAEYIVIESTGISEPMQVAETFTEEFAEAMIAAANEEPTDGDDSMQGPDIQGAEVIKEVAEMGGLHKFTRLDTLVTMVDAFNFFNNFSTTDFITERWGGEADVAPEDERTVTDLMVDQIEFANTVIINKVDCVDEDTRLRIHGVIKKLNPLAKIIESKFAKVDIGEVLATSVFDFEKAATGMGWLQSLHEMSKREIGGKIKIAPKPETEEYGISSFVYTARIPFHPKRLYELVHDKFVVMENADQGEEGEDGDDEDEMEQSEEGGDTSMADASSDEQSSESDSDPWQDVADDEADDDKELSIPVDNKTIIENKRNHPVFKGLLRSKGFFWLATRPTMHGAWSQAGNMLTMEGGDQWFCVQDESEWPDDPATRESILKDFEDPWGDRRQEIVFIGEKLDKQALEAEFGKCLLNKQEMRKWERIMRMRKSARVIQQTLDDTFEDGFEDWPEPDAMAEADRHDHTGHKH</sequence>
<dbReference type="AlphaFoldDB" id="A0A0D2I5C8"/>
<evidence type="ECO:0000256" key="5">
    <source>
        <dbReference type="ARBA" id="ARBA00049117"/>
    </source>
</evidence>
<keyword evidence="1" id="KW-0547">Nucleotide-binding</keyword>
<reference evidence="8 9" key="1">
    <citation type="submission" date="2015-01" db="EMBL/GenBank/DDBJ databases">
        <title>The Genome Sequence of Fonsecaea multimorphosa CBS 102226.</title>
        <authorList>
            <consortium name="The Broad Institute Genomics Platform"/>
            <person name="Cuomo C."/>
            <person name="de Hoog S."/>
            <person name="Gorbushina A."/>
            <person name="Stielow B."/>
            <person name="Teixiera M."/>
            <person name="Abouelleil A."/>
            <person name="Chapman S.B."/>
            <person name="Priest M."/>
            <person name="Young S.K."/>
            <person name="Wortman J."/>
            <person name="Nusbaum C."/>
            <person name="Birren B."/>
        </authorList>
    </citation>
    <scope>NUCLEOTIDE SEQUENCE [LARGE SCALE GENOMIC DNA]</scope>
    <source>
        <strain evidence="8 9">CBS 102226</strain>
    </source>
</reference>
<dbReference type="VEuPathDB" id="FungiDB:Z520_11916"/>
<comment type="similarity">
    <text evidence="4">Belongs to the SIMIBI class G3E GTPase family. ZNG1 subfamily.</text>
</comment>
<comment type="catalytic activity">
    <reaction evidence="5">
        <text>GTP + H2O = GDP + phosphate + H(+)</text>
        <dbReference type="Rhea" id="RHEA:19669"/>
        <dbReference type="ChEBI" id="CHEBI:15377"/>
        <dbReference type="ChEBI" id="CHEBI:15378"/>
        <dbReference type="ChEBI" id="CHEBI:37565"/>
        <dbReference type="ChEBI" id="CHEBI:43474"/>
        <dbReference type="ChEBI" id="CHEBI:58189"/>
    </reaction>
    <physiologicalReaction direction="left-to-right" evidence="5">
        <dbReference type="Rhea" id="RHEA:19670"/>
    </physiologicalReaction>
</comment>
<keyword evidence="3" id="KW-0143">Chaperone</keyword>
<dbReference type="InterPro" id="IPR027417">
    <property type="entry name" value="P-loop_NTPase"/>
</dbReference>
<feature type="compositionally biased region" description="Acidic residues" evidence="6">
    <location>
        <begin position="548"/>
        <end position="560"/>
    </location>
</feature>
<feature type="compositionally biased region" description="Acidic residues" evidence="6">
    <location>
        <begin position="379"/>
        <end position="404"/>
    </location>
</feature>
<dbReference type="PANTHER" id="PTHR43603">
    <property type="entry name" value="COBW DOMAIN-CONTAINING PROTEIN DDB_G0274527"/>
    <property type="match status" value="1"/>
</dbReference>
<evidence type="ECO:0000256" key="4">
    <source>
        <dbReference type="ARBA" id="ARBA00034320"/>
    </source>
</evidence>
<dbReference type="InterPro" id="IPR003495">
    <property type="entry name" value="CobW/HypB/UreG_nucleotide-bd"/>
</dbReference>
<keyword evidence="9" id="KW-1185">Reference proteome</keyword>
<gene>
    <name evidence="8" type="ORF">Z520_11916</name>
</gene>
<dbReference type="CDD" id="cd03112">
    <property type="entry name" value="CobW-like"/>
    <property type="match status" value="1"/>
</dbReference>
<dbReference type="InterPro" id="IPR051927">
    <property type="entry name" value="Zn_Chap_cDPG_Synth"/>
</dbReference>
<evidence type="ECO:0000259" key="7">
    <source>
        <dbReference type="SMART" id="SM00833"/>
    </source>
</evidence>
<keyword evidence="2" id="KW-0378">Hydrolase</keyword>
<accession>A0A0D2I5C8</accession>
<evidence type="ECO:0000256" key="2">
    <source>
        <dbReference type="ARBA" id="ARBA00022801"/>
    </source>
</evidence>
<dbReference type="OrthoDB" id="272672at2759"/>
<evidence type="ECO:0000256" key="6">
    <source>
        <dbReference type="SAM" id="MobiDB-lite"/>
    </source>
</evidence>
<organism evidence="8 9">
    <name type="scientific">Fonsecaea multimorphosa CBS 102226</name>
    <dbReference type="NCBI Taxonomy" id="1442371"/>
    <lineage>
        <taxon>Eukaryota</taxon>
        <taxon>Fungi</taxon>
        <taxon>Dikarya</taxon>
        <taxon>Ascomycota</taxon>
        <taxon>Pezizomycotina</taxon>
        <taxon>Eurotiomycetes</taxon>
        <taxon>Chaetothyriomycetidae</taxon>
        <taxon>Chaetothyriales</taxon>
        <taxon>Herpotrichiellaceae</taxon>
        <taxon>Fonsecaea</taxon>
    </lineage>
</organism>
<dbReference type="Pfam" id="PF02492">
    <property type="entry name" value="cobW"/>
    <property type="match status" value="2"/>
</dbReference>
<dbReference type="STRING" id="1442371.A0A0D2I5C8"/>
<dbReference type="Proteomes" id="UP000053411">
    <property type="component" value="Unassembled WGS sequence"/>
</dbReference>
<dbReference type="GO" id="GO:0016787">
    <property type="term" value="F:hydrolase activity"/>
    <property type="evidence" value="ECO:0007669"/>
    <property type="project" value="UniProtKB-KW"/>
</dbReference>
<proteinExistence type="inferred from homology"/>
<name>A0A0D2I5C8_9EURO</name>
<protein>
    <recommendedName>
        <fullName evidence="7">CobW C-terminal domain-containing protein</fullName>
    </recommendedName>
</protein>
<dbReference type="GO" id="GO:0000166">
    <property type="term" value="F:nucleotide binding"/>
    <property type="evidence" value="ECO:0007669"/>
    <property type="project" value="UniProtKB-KW"/>
</dbReference>
<evidence type="ECO:0000313" key="9">
    <source>
        <dbReference type="Proteomes" id="UP000053411"/>
    </source>
</evidence>
<dbReference type="SUPFAM" id="SSF52540">
    <property type="entry name" value="P-loop containing nucleoside triphosphate hydrolases"/>
    <property type="match status" value="1"/>
</dbReference>
<evidence type="ECO:0000256" key="1">
    <source>
        <dbReference type="ARBA" id="ARBA00022741"/>
    </source>
</evidence>
<dbReference type="RefSeq" id="XP_016626564.1">
    <property type="nucleotide sequence ID" value="XM_016782403.1"/>
</dbReference>
<dbReference type="InterPro" id="IPR011629">
    <property type="entry name" value="CobW-like_C"/>
</dbReference>
<evidence type="ECO:0000313" key="8">
    <source>
        <dbReference type="EMBL" id="KIX92441.1"/>
    </source>
</evidence>
<feature type="compositionally biased region" description="Acidic residues" evidence="6">
    <location>
        <begin position="350"/>
        <end position="371"/>
    </location>
</feature>
<dbReference type="InterPro" id="IPR036627">
    <property type="entry name" value="CobW-likC_sf"/>
</dbReference>
<feature type="region of interest" description="Disordered" evidence="6">
    <location>
        <begin position="548"/>
        <end position="572"/>
    </location>
</feature>
<dbReference type="Pfam" id="PF07683">
    <property type="entry name" value="CobW_C"/>
    <property type="match status" value="1"/>
</dbReference>
<dbReference type="PANTHER" id="PTHR43603:SF1">
    <property type="entry name" value="ZINC-REGULATED GTPASE METALLOPROTEIN ACTIVATOR 1"/>
    <property type="match status" value="1"/>
</dbReference>
<dbReference type="SMART" id="SM00833">
    <property type="entry name" value="CobW_C"/>
    <property type="match status" value="1"/>
</dbReference>
<dbReference type="EMBL" id="KN848105">
    <property type="protein sequence ID" value="KIX92441.1"/>
    <property type="molecule type" value="Genomic_DNA"/>
</dbReference>